<protein>
    <submittedName>
        <fullName evidence="2">Uncharacterized protein</fullName>
    </submittedName>
</protein>
<organism evidence="2">
    <name type="scientific">Bactrocera dorsalis</name>
    <name type="common">Oriental fruit fly</name>
    <name type="synonym">Dacus dorsalis</name>
    <dbReference type="NCBI Taxonomy" id="27457"/>
    <lineage>
        <taxon>Eukaryota</taxon>
        <taxon>Metazoa</taxon>
        <taxon>Ecdysozoa</taxon>
        <taxon>Arthropoda</taxon>
        <taxon>Hexapoda</taxon>
        <taxon>Insecta</taxon>
        <taxon>Pterygota</taxon>
        <taxon>Neoptera</taxon>
        <taxon>Endopterygota</taxon>
        <taxon>Diptera</taxon>
        <taxon>Brachycera</taxon>
        <taxon>Muscomorpha</taxon>
        <taxon>Tephritoidea</taxon>
        <taxon>Tephritidae</taxon>
        <taxon>Bactrocera</taxon>
        <taxon>Bactrocera</taxon>
    </lineage>
</organism>
<accession>A0A034V2U3</accession>
<evidence type="ECO:0000313" key="2">
    <source>
        <dbReference type="EMBL" id="JAC36090.1"/>
    </source>
</evidence>
<feature type="region of interest" description="Disordered" evidence="1">
    <location>
        <begin position="63"/>
        <end position="122"/>
    </location>
</feature>
<feature type="non-terminal residue" evidence="2">
    <location>
        <position position="1"/>
    </location>
</feature>
<reference evidence="2" key="1">
    <citation type="journal article" date="2014" name="BMC Genomics">
        <title>Characterizing the developmental transcriptome of the oriental fruit fly, Bactrocera dorsalis (Diptera: Tephritidae) through comparative genomic analysis with Drosophila melanogaster utilizing modENCODE datasets.</title>
        <authorList>
            <person name="Geib S.M."/>
            <person name="Calla B."/>
            <person name="Hall B."/>
            <person name="Hou S."/>
            <person name="Manoukis N.C."/>
        </authorList>
    </citation>
    <scope>NUCLEOTIDE SEQUENCE</scope>
    <source>
        <strain evidence="2">Punador</strain>
    </source>
</reference>
<dbReference type="OrthoDB" id="196547at2759"/>
<feature type="compositionally biased region" description="Polar residues" evidence="1">
    <location>
        <begin position="86"/>
        <end position="95"/>
    </location>
</feature>
<dbReference type="EMBL" id="GAKP01022864">
    <property type="protein sequence ID" value="JAC36090.1"/>
    <property type="molecule type" value="Transcribed_RNA"/>
</dbReference>
<evidence type="ECO:0000256" key="1">
    <source>
        <dbReference type="SAM" id="MobiDB-lite"/>
    </source>
</evidence>
<proteinExistence type="predicted"/>
<dbReference type="AlphaFoldDB" id="A0A034V2U3"/>
<name>A0A034V2U3_BACDO</name>
<feature type="non-terminal residue" evidence="2">
    <location>
        <position position="122"/>
    </location>
</feature>
<feature type="compositionally biased region" description="Low complexity" evidence="1">
    <location>
        <begin position="75"/>
        <end position="85"/>
    </location>
</feature>
<sequence>TTAVAATTVTSSSPLPLRATALGCQPLPQSDVEDNIEDGYYFEGVHVEDYDDNDDVLADIAAAQQEQDEHDDGISSASSNITQSSGRSQNHTPDSSFELHSPLVPTFKVTPPQHTKGCRNPA</sequence>